<accession>F4P8H2</accession>
<dbReference type="SUPFAM" id="SSF55781">
    <property type="entry name" value="GAF domain-like"/>
    <property type="match status" value="2"/>
</dbReference>
<dbReference type="InterPro" id="IPR029016">
    <property type="entry name" value="GAF-like_dom_sf"/>
</dbReference>
<dbReference type="Pfam" id="PF00211">
    <property type="entry name" value="Guanylate_cyc"/>
    <property type="match status" value="1"/>
</dbReference>
<dbReference type="GO" id="GO:0004115">
    <property type="term" value="F:3',5'-cyclic-AMP phosphodiesterase activity"/>
    <property type="evidence" value="ECO:0000318"/>
    <property type="project" value="GO_Central"/>
</dbReference>
<protein>
    <recommendedName>
        <fullName evidence="1">Guanylate cyclase domain-containing protein</fullName>
    </recommendedName>
</protein>
<dbReference type="GeneID" id="18243861"/>
<dbReference type="Gene3D" id="3.30.70.1230">
    <property type="entry name" value="Nucleotide cyclase"/>
    <property type="match status" value="1"/>
</dbReference>
<dbReference type="EMBL" id="GL882888">
    <property type="protein sequence ID" value="EGF78620.1"/>
    <property type="molecule type" value="Genomic_DNA"/>
</dbReference>
<dbReference type="AlphaFoldDB" id="F4P8H2"/>
<dbReference type="STRING" id="684364.F4P8H2"/>
<feature type="domain" description="Guanylate cyclase" evidence="1">
    <location>
        <begin position="779"/>
        <end position="911"/>
    </location>
</feature>
<dbReference type="SMART" id="SM00065">
    <property type="entry name" value="GAF"/>
    <property type="match status" value="1"/>
</dbReference>
<dbReference type="PROSITE" id="PS50125">
    <property type="entry name" value="GUANYLATE_CYCLASE_2"/>
    <property type="match status" value="1"/>
</dbReference>
<dbReference type="InterPro" id="IPR001054">
    <property type="entry name" value="A/G_cyclase"/>
</dbReference>
<dbReference type="GO" id="GO:0009190">
    <property type="term" value="P:cyclic nucleotide biosynthetic process"/>
    <property type="evidence" value="ECO:0007669"/>
    <property type="project" value="InterPro"/>
</dbReference>
<evidence type="ECO:0000313" key="3">
    <source>
        <dbReference type="Proteomes" id="UP000007241"/>
    </source>
</evidence>
<dbReference type="Pfam" id="PF01590">
    <property type="entry name" value="GAF"/>
    <property type="match status" value="1"/>
</dbReference>
<gene>
    <name evidence="2" type="ORF">BATDEDRAFT_90372</name>
</gene>
<proteinExistence type="predicted"/>
<dbReference type="SMART" id="SM00044">
    <property type="entry name" value="CYCc"/>
    <property type="match status" value="1"/>
</dbReference>
<dbReference type="PANTHER" id="PTHR43081">
    <property type="entry name" value="ADENYLATE CYCLASE, TERMINAL-DIFFERENTIATION SPECIFIC-RELATED"/>
    <property type="match status" value="1"/>
</dbReference>
<dbReference type="OrthoDB" id="60033at2759"/>
<organism evidence="2 3">
    <name type="scientific">Batrachochytrium dendrobatidis (strain JAM81 / FGSC 10211)</name>
    <name type="common">Frog chytrid fungus</name>
    <dbReference type="NCBI Taxonomy" id="684364"/>
    <lineage>
        <taxon>Eukaryota</taxon>
        <taxon>Fungi</taxon>
        <taxon>Fungi incertae sedis</taxon>
        <taxon>Chytridiomycota</taxon>
        <taxon>Chytridiomycota incertae sedis</taxon>
        <taxon>Chytridiomycetes</taxon>
        <taxon>Rhizophydiales</taxon>
        <taxon>Rhizophydiales incertae sedis</taxon>
        <taxon>Batrachochytrium</taxon>
    </lineage>
</organism>
<dbReference type="OMA" id="GYRTYTM"/>
<dbReference type="InParanoid" id="F4P8H2"/>
<dbReference type="GO" id="GO:0035556">
    <property type="term" value="P:intracellular signal transduction"/>
    <property type="evidence" value="ECO:0007669"/>
    <property type="project" value="InterPro"/>
</dbReference>
<dbReference type="SUPFAM" id="SSF55073">
    <property type="entry name" value="Nucleotide cyclase"/>
    <property type="match status" value="1"/>
</dbReference>
<dbReference type="Proteomes" id="UP000007241">
    <property type="component" value="Unassembled WGS sequence"/>
</dbReference>
<dbReference type="HOGENOM" id="CLU_293369_0_0_1"/>
<keyword evidence="3" id="KW-1185">Reference proteome</keyword>
<evidence type="ECO:0000259" key="1">
    <source>
        <dbReference type="PROSITE" id="PS50125"/>
    </source>
</evidence>
<evidence type="ECO:0000313" key="2">
    <source>
        <dbReference type="EMBL" id="EGF78620.1"/>
    </source>
</evidence>
<dbReference type="PANTHER" id="PTHR43081:SF1">
    <property type="entry name" value="ADENYLATE CYCLASE, TERMINAL-DIFFERENTIATION SPECIFIC"/>
    <property type="match status" value="1"/>
</dbReference>
<dbReference type="RefSeq" id="XP_006680913.1">
    <property type="nucleotide sequence ID" value="XM_006680850.1"/>
</dbReference>
<dbReference type="GO" id="GO:0141162">
    <property type="term" value="P:negative regulation of cAMP/PKA signal transduction"/>
    <property type="evidence" value="ECO:0000318"/>
    <property type="project" value="GO_Central"/>
</dbReference>
<dbReference type="InterPro" id="IPR029787">
    <property type="entry name" value="Nucleotide_cyclase"/>
</dbReference>
<dbReference type="CDD" id="cd07302">
    <property type="entry name" value="CHD"/>
    <property type="match status" value="1"/>
</dbReference>
<name>F4P8H2_BATDJ</name>
<reference evidence="2 3" key="1">
    <citation type="submission" date="2009-12" db="EMBL/GenBank/DDBJ databases">
        <title>The draft genome of Batrachochytrium dendrobatidis.</title>
        <authorList>
            <consortium name="US DOE Joint Genome Institute (JGI-PGF)"/>
            <person name="Kuo A."/>
            <person name="Salamov A."/>
            <person name="Schmutz J."/>
            <person name="Lucas S."/>
            <person name="Pitluck S."/>
            <person name="Rosenblum E."/>
            <person name="Stajich J."/>
            <person name="Eisen M."/>
            <person name="Grigoriev I.V."/>
        </authorList>
    </citation>
    <scope>NUCLEOTIDE SEQUENCE [LARGE SCALE GENOMIC DNA]</scope>
    <source>
        <strain evidence="3">JAM81 / FGSC 10211</strain>
    </source>
</reference>
<dbReference type="Gene3D" id="3.30.450.40">
    <property type="match status" value="2"/>
</dbReference>
<dbReference type="InterPro" id="IPR050697">
    <property type="entry name" value="Adenylyl/Guanylyl_Cyclase_3/4"/>
</dbReference>
<sequence length="1036" mass="115608">MHSRKSDYTVASGTTLEFFDGIHKSNRNLSVFPFKADPSSDIAFSRQTTQPLPSKLKSLTTPTLPKLGTGPLHLQFAHSVTASLPSNAAAASADTGSTAFTSHDTPHGFFQHTWSMFSNMTDAQRNQLLKGLMARCSTKQVEVISTCLNLRTAETGSSKVYLEQSKEFIHDMHAKHTMTKHPSFSKIKLDKHREIPRQRLAYATTDPNTYMNANIYIKLLNSNIDADLISKQLFKAGPEGTKFLMSFLSSRCKKLQGILQTMYEISLEIEMEKAMDMLLRCVMDATEAKHACLYFTGAANGKLIAQNSNWVKPRENVTVNEVFAGSIVFKGESVNIYNIKTSEYYTDIIAEMYHQVDADCILSAPVFGDGMKVAGLIEVINKKSGNPYFNAEDEFMIKALASLGTLLFNHASIKQNAIKKTDDIKVFLNTTSMMTGEKADTGDLLPVIMQTARELVTAERCALFMLDREKEELWSTVAQGSAEIRIPMNKGIAGHVSMTGETLNISDAYADSRFNREIDMRTGFRTRNILCIPMFDQNQDIIGVTQVINKLPEQSHFTKEDETQLSSFSSLAASTIEKQRAFKNLYSSLNKTVQSRTYISGVIQSLNSVILGLNDDGRLVFINNPDKFLLDEILHTMHLTSFEHWLGHDNSQLVDDIIRVKATLCPISGRNYALQLPNQSIRHVNYLIQHIAYDRKVDQRMEFHHITSTKRLSTPHLKKKQPKADTIELQTVTGIMLILDEITAESSLEESLGRQMKPATMHKLMSDSPKLNGKMQKVTVMVANIRGFNAATRGLEPSNTVNYLNNFFETVANVVQNEGGMITSVSGDTATAVFGLPYTHAEDARNAAMAALKLRQAVEELSKQHEAGNLPGIRVGIGLATGNVLSAIIGPPRAQSYTIVGEPVQVAHRLQEIGKLYGVMIMTSESTRQEVMDQFHSREIDATVLQGINSPITLYEIMASSDHDLQHDVMTTLICFELGLSEFRAKNWQAAAMHFKKAIALSDDRPPRTFIERCKGFIDGKYEVAEDWDGVWRFHQ</sequence>
<dbReference type="InterPro" id="IPR003018">
    <property type="entry name" value="GAF"/>
</dbReference>
<dbReference type="GO" id="GO:0047555">
    <property type="term" value="F:3',5'-cyclic-GMP phosphodiesterase activity"/>
    <property type="evidence" value="ECO:0000318"/>
    <property type="project" value="GO_Central"/>
</dbReference>